<dbReference type="OrthoDB" id="7827681at2759"/>
<evidence type="ECO:0000313" key="3">
    <source>
        <dbReference type="EMBL" id="CAL4794581.1"/>
    </source>
</evidence>
<dbReference type="Gene3D" id="2.40.160.10">
    <property type="entry name" value="Porin"/>
    <property type="match status" value="1"/>
</dbReference>
<evidence type="ECO:0000313" key="1">
    <source>
        <dbReference type="EMBL" id="CAI4007269.1"/>
    </source>
</evidence>
<evidence type="ECO:0000313" key="2">
    <source>
        <dbReference type="EMBL" id="CAL1160644.1"/>
    </source>
</evidence>
<evidence type="ECO:0000313" key="4">
    <source>
        <dbReference type="Proteomes" id="UP001152797"/>
    </source>
</evidence>
<comment type="caution">
    <text evidence="1">The sequence shown here is derived from an EMBL/GenBank/DDBJ whole genome shotgun (WGS) entry which is preliminary data.</text>
</comment>
<sequence length="299" mass="32414">MLCSASNLGSSTVSFVCRLPINFTMGPVKFDDIDKTSKEVLSDDYQTSGYQIKAKQKTSWQGSVVTTAVDLVPGSKECVTPAKLTMKLPTPFGCPFFVLEKLEMDKKGGLKLEASTEKVAKGLKIEVKPELNDPAKTKTGLTYSALKDVRLAADFTGVAVQDTVAEITVQPCQYVVLGAKMKAPWCPEVGIRAVHGPYFASLLAKEKFSTFTASCHYKALDNVRVAGSYVYGGKKNGTFALGLTYSCNKNTLMKVKLEKDMVVSCGLKQTLSKGFTLLGGMKYDANKGERSYGLQLSIE</sequence>
<organism evidence="1">
    <name type="scientific">Cladocopium goreaui</name>
    <dbReference type="NCBI Taxonomy" id="2562237"/>
    <lineage>
        <taxon>Eukaryota</taxon>
        <taxon>Sar</taxon>
        <taxon>Alveolata</taxon>
        <taxon>Dinophyceae</taxon>
        <taxon>Suessiales</taxon>
        <taxon>Symbiodiniaceae</taxon>
        <taxon>Cladocopium</taxon>
    </lineage>
</organism>
<dbReference type="GO" id="GO:0055085">
    <property type="term" value="P:transmembrane transport"/>
    <property type="evidence" value="ECO:0007669"/>
    <property type="project" value="InterPro"/>
</dbReference>
<dbReference type="Pfam" id="PF01459">
    <property type="entry name" value="Porin_3"/>
    <property type="match status" value="1"/>
</dbReference>
<dbReference type="InterPro" id="IPR027246">
    <property type="entry name" value="Porin_Euk/Tom40"/>
</dbReference>
<dbReference type="GO" id="GO:0005741">
    <property type="term" value="C:mitochondrial outer membrane"/>
    <property type="evidence" value="ECO:0007669"/>
    <property type="project" value="InterPro"/>
</dbReference>
<reference evidence="2" key="2">
    <citation type="submission" date="2024-04" db="EMBL/GenBank/DDBJ databases">
        <authorList>
            <person name="Chen Y."/>
            <person name="Shah S."/>
            <person name="Dougan E. K."/>
            <person name="Thang M."/>
            <person name="Chan C."/>
        </authorList>
    </citation>
    <scope>NUCLEOTIDE SEQUENCE [LARGE SCALE GENOMIC DNA]</scope>
</reference>
<dbReference type="InterPro" id="IPR023614">
    <property type="entry name" value="Porin_dom_sf"/>
</dbReference>
<gene>
    <name evidence="1" type="ORF">C1SCF055_LOCUS32834</name>
</gene>
<dbReference type="EMBL" id="CAMXCT010004001">
    <property type="protein sequence ID" value="CAI4007269.1"/>
    <property type="molecule type" value="Genomic_DNA"/>
</dbReference>
<dbReference type="EMBL" id="CAMXCT030004001">
    <property type="protein sequence ID" value="CAL4794581.1"/>
    <property type="molecule type" value="Genomic_DNA"/>
</dbReference>
<reference evidence="1" key="1">
    <citation type="submission" date="2022-10" db="EMBL/GenBank/DDBJ databases">
        <authorList>
            <person name="Chen Y."/>
            <person name="Dougan E. K."/>
            <person name="Chan C."/>
            <person name="Rhodes N."/>
            <person name="Thang M."/>
        </authorList>
    </citation>
    <scope>NUCLEOTIDE SEQUENCE</scope>
</reference>
<protein>
    <submittedName>
        <fullName evidence="3">Protein disulfide-isomerase</fullName>
    </submittedName>
</protein>
<proteinExistence type="predicted"/>
<dbReference type="Proteomes" id="UP001152797">
    <property type="component" value="Unassembled WGS sequence"/>
</dbReference>
<keyword evidence="4" id="KW-1185">Reference proteome</keyword>
<dbReference type="AlphaFoldDB" id="A0A9P1DAT4"/>
<accession>A0A9P1DAT4</accession>
<dbReference type="EMBL" id="CAMXCT020004001">
    <property type="protein sequence ID" value="CAL1160644.1"/>
    <property type="molecule type" value="Genomic_DNA"/>
</dbReference>
<name>A0A9P1DAT4_9DINO</name>